<evidence type="ECO:0000259" key="15">
    <source>
        <dbReference type="SMART" id="SM00382"/>
    </source>
</evidence>
<keyword evidence="11" id="KW-1006">Bacterial flagellum protein export</keyword>
<dbReference type="PANTHER" id="PTHR43134:SF3">
    <property type="entry name" value="FLAGELLAR BIOSYNTHESIS PROTEIN FLHF"/>
    <property type="match status" value="1"/>
</dbReference>
<evidence type="ECO:0000256" key="9">
    <source>
        <dbReference type="ARBA" id="ARBA00023134"/>
    </source>
</evidence>
<dbReference type="GO" id="GO:0005886">
    <property type="term" value="C:plasma membrane"/>
    <property type="evidence" value="ECO:0007669"/>
    <property type="project" value="UniProtKB-SubCell"/>
</dbReference>
<keyword evidence="8" id="KW-0653">Protein transport</keyword>
<proteinExistence type="inferred from homology"/>
<feature type="domain" description="SRP54-type proteins GTP-binding" evidence="16">
    <location>
        <begin position="195"/>
        <end position="393"/>
    </location>
</feature>
<evidence type="ECO:0000256" key="12">
    <source>
        <dbReference type="ARBA" id="ARBA00025337"/>
    </source>
</evidence>
<evidence type="ECO:0000256" key="13">
    <source>
        <dbReference type="NCBIfam" id="TIGR03499"/>
    </source>
</evidence>
<evidence type="ECO:0000256" key="5">
    <source>
        <dbReference type="ARBA" id="ARBA00022475"/>
    </source>
</evidence>
<evidence type="ECO:0000256" key="10">
    <source>
        <dbReference type="ARBA" id="ARBA00023136"/>
    </source>
</evidence>
<dbReference type="AlphaFoldDB" id="F4LKX3"/>
<dbReference type="FunFam" id="3.40.50.300:FF:000695">
    <property type="entry name" value="Flagellar biosynthesis regulator FlhF"/>
    <property type="match status" value="1"/>
</dbReference>
<evidence type="ECO:0000256" key="3">
    <source>
        <dbReference type="ARBA" id="ARBA00014919"/>
    </source>
</evidence>
<evidence type="ECO:0000256" key="4">
    <source>
        <dbReference type="ARBA" id="ARBA00022448"/>
    </source>
</evidence>
<dbReference type="InterPro" id="IPR003593">
    <property type="entry name" value="AAA+_ATPase"/>
</dbReference>
<evidence type="ECO:0000256" key="2">
    <source>
        <dbReference type="ARBA" id="ARBA00008531"/>
    </source>
</evidence>
<evidence type="ECO:0000256" key="7">
    <source>
        <dbReference type="ARBA" id="ARBA00022795"/>
    </source>
</evidence>
<gene>
    <name evidence="17" type="ordered locus">Trebr_1142</name>
</gene>
<dbReference type="InterPro" id="IPR027417">
    <property type="entry name" value="P-loop_NTPase"/>
</dbReference>
<comment type="function">
    <text evidence="12">Necessary for flagellar biosynthesis. May be involved in translocation of the flagellum.</text>
</comment>
<keyword evidence="6" id="KW-0547">Nucleotide-binding</keyword>
<evidence type="ECO:0000313" key="18">
    <source>
        <dbReference type="Proteomes" id="UP000006546"/>
    </source>
</evidence>
<accession>F4LKX3</accession>
<dbReference type="Proteomes" id="UP000006546">
    <property type="component" value="Chromosome"/>
</dbReference>
<dbReference type="Gene3D" id="1.20.120.1380">
    <property type="entry name" value="Flagellar FlhF biosynthesis protein, N domain"/>
    <property type="match status" value="1"/>
</dbReference>
<evidence type="ECO:0000313" key="17">
    <source>
        <dbReference type="EMBL" id="AEE16570.1"/>
    </source>
</evidence>
<keyword evidence="18" id="KW-1185">Reference proteome</keyword>
<evidence type="ECO:0000256" key="11">
    <source>
        <dbReference type="ARBA" id="ARBA00023225"/>
    </source>
</evidence>
<evidence type="ECO:0000259" key="16">
    <source>
        <dbReference type="SMART" id="SM00962"/>
    </source>
</evidence>
<feature type="region of interest" description="Disordered" evidence="14">
    <location>
        <begin position="412"/>
        <end position="432"/>
    </location>
</feature>
<feature type="domain" description="AAA+ ATPase" evidence="15">
    <location>
        <begin position="194"/>
        <end position="347"/>
    </location>
</feature>
<dbReference type="CDD" id="cd17873">
    <property type="entry name" value="FlhF"/>
    <property type="match status" value="1"/>
</dbReference>
<dbReference type="GO" id="GO:0006614">
    <property type="term" value="P:SRP-dependent cotranslational protein targeting to membrane"/>
    <property type="evidence" value="ECO:0007669"/>
    <property type="project" value="UniProtKB-UniRule"/>
</dbReference>
<evidence type="ECO:0000256" key="1">
    <source>
        <dbReference type="ARBA" id="ARBA00004413"/>
    </source>
</evidence>
<dbReference type="GO" id="GO:0005047">
    <property type="term" value="F:signal recognition particle binding"/>
    <property type="evidence" value="ECO:0007669"/>
    <property type="project" value="TreeGrafter"/>
</dbReference>
<dbReference type="PANTHER" id="PTHR43134">
    <property type="entry name" value="SIGNAL RECOGNITION PARTICLE RECEPTOR SUBUNIT ALPHA"/>
    <property type="match status" value="1"/>
</dbReference>
<dbReference type="InterPro" id="IPR020006">
    <property type="entry name" value="FlhF"/>
</dbReference>
<dbReference type="GO" id="GO:0005525">
    <property type="term" value="F:GTP binding"/>
    <property type="evidence" value="ECO:0007669"/>
    <property type="project" value="UniProtKB-UniRule"/>
</dbReference>
<comment type="similarity">
    <text evidence="2">Belongs to the GTP-binding SRP family.</text>
</comment>
<dbReference type="KEGG" id="tbe:Trebr_1142"/>
<dbReference type="Pfam" id="PF00448">
    <property type="entry name" value="SRP54"/>
    <property type="match status" value="1"/>
</dbReference>
<reference evidence="18" key="1">
    <citation type="submission" date="2011-04" db="EMBL/GenBank/DDBJ databases">
        <title>The complete genome of Treponema brennaborense DSM 12168.</title>
        <authorList>
            <person name="Lucas S."/>
            <person name="Han J."/>
            <person name="Lapidus A."/>
            <person name="Bruce D."/>
            <person name="Goodwin L."/>
            <person name="Pitluck S."/>
            <person name="Peters L."/>
            <person name="Kyrpides N."/>
            <person name="Mavromatis K."/>
            <person name="Ivanova N."/>
            <person name="Mikhailova N."/>
            <person name="Pagani I."/>
            <person name="Teshima H."/>
            <person name="Detter J.C."/>
            <person name="Tapia R."/>
            <person name="Han C."/>
            <person name="Land M."/>
            <person name="Hauser L."/>
            <person name="Markowitz V."/>
            <person name="Cheng J.-F."/>
            <person name="Hugenholtz P."/>
            <person name="Woyke T."/>
            <person name="Wu D."/>
            <person name="Gronow S."/>
            <person name="Wellnitz S."/>
            <person name="Brambilla E."/>
            <person name="Klenk H.-P."/>
            <person name="Eisen J.A."/>
        </authorList>
    </citation>
    <scope>NUCLEOTIDE SEQUENCE [LARGE SCALE GENOMIC DNA]</scope>
    <source>
        <strain evidence="18">DSM 12168 / CIP 105900 / DD5/3</strain>
    </source>
</reference>
<keyword evidence="9" id="KW-0342">GTP-binding</keyword>
<dbReference type="NCBIfam" id="TIGR03499">
    <property type="entry name" value="FlhF"/>
    <property type="match status" value="1"/>
</dbReference>
<sequence length="432" mass="48216">MSTFVERGESYEECVSRIRAKYGKNYYILNKRAVSSGGFLGLFKKDCMEVLYTVQSPASSPYRPASEAAAGAGFSGSAAVPDKGFDEEKARIIANAKKLASDPQMTAIQKQLETLNRKLDTISVDTESEPSIRKIEELLESNEFSASYIRNMSARLRSEFSLEQLSDFDAVQAKVAEWIGEGIRLRLDDGFKRRPKVLILVGPTGVGKTTTVAKLAAQYRFQKGDNDERLSIRMVTIDRFRIAAQEQLAKYGEHMDIPTTAAESADDIRDILAIHSGKLDVMLIDTIGYSPHDYESIGRMRKILDVPGLKPEVYLTVSAATKASDLRDIMRNYETFDYKAVIVTKYDETNHIGNVLSVLAEKDKPVAYISTGQKVPRDIERASVVKFMLKLTDFKIDREALERAFPVRQETDGSYPAGTVSENRTETKHGSI</sequence>
<protein>
    <recommendedName>
        <fullName evidence="3 13">Flagellar biosynthesis protein FlhF</fullName>
    </recommendedName>
</protein>
<dbReference type="EMBL" id="CP002696">
    <property type="protein sequence ID" value="AEE16570.1"/>
    <property type="molecule type" value="Genomic_DNA"/>
</dbReference>
<dbReference type="STRING" id="906968.Trebr_1142"/>
<comment type="subcellular location">
    <subcellularLocation>
        <location evidence="1">Cell membrane</location>
        <topology evidence="1">Peripheral membrane protein</topology>
        <orientation evidence="1">Cytoplasmic side</orientation>
    </subcellularLocation>
</comment>
<dbReference type="SMART" id="SM00962">
    <property type="entry name" value="SRP54"/>
    <property type="match status" value="1"/>
</dbReference>
<dbReference type="GO" id="GO:0015031">
    <property type="term" value="P:protein transport"/>
    <property type="evidence" value="ECO:0007669"/>
    <property type="project" value="UniProtKB-KW"/>
</dbReference>
<dbReference type="GO" id="GO:0003924">
    <property type="term" value="F:GTPase activity"/>
    <property type="evidence" value="ECO:0007669"/>
    <property type="project" value="UniProtKB-UniRule"/>
</dbReference>
<dbReference type="InterPro" id="IPR047040">
    <property type="entry name" value="FlhF__GTPase_dom"/>
</dbReference>
<dbReference type="HOGENOM" id="CLU_009301_11_4_12"/>
<dbReference type="GO" id="GO:0044781">
    <property type="term" value="P:bacterial-type flagellum organization"/>
    <property type="evidence" value="ECO:0007669"/>
    <property type="project" value="UniProtKB-UniRule"/>
</dbReference>
<organism evidence="17 18">
    <name type="scientific">Treponema brennaborense (strain DSM 12168 / CIP 105900 / DD5/3)</name>
    <dbReference type="NCBI Taxonomy" id="906968"/>
    <lineage>
        <taxon>Bacteria</taxon>
        <taxon>Pseudomonadati</taxon>
        <taxon>Spirochaetota</taxon>
        <taxon>Spirochaetia</taxon>
        <taxon>Spirochaetales</taxon>
        <taxon>Treponemataceae</taxon>
        <taxon>Treponema</taxon>
    </lineage>
</organism>
<dbReference type="eggNOG" id="COG1419">
    <property type="taxonomic scope" value="Bacteria"/>
</dbReference>
<dbReference type="InterPro" id="IPR000897">
    <property type="entry name" value="SRP54_GTPase_dom"/>
</dbReference>
<dbReference type="Gene3D" id="3.40.50.300">
    <property type="entry name" value="P-loop containing nucleotide triphosphate hydrolases"/>
    <property type="match status" value="1"/>
</dbReference>
<evidence type="ECO:0000256" key="8">
    <source>
        <dbReference type="ARBA" id="ARBA00022927"/>
    </source>
</evidence>
<dbReference type="SMART" id="SM00382">
    <property type="entry name" value="AAA"/>
    <property type="match status" value="1"/>
</dbReference>
<feature type="compositionally biased region" description="Basic and acidic residues" evidence="14">
    <location>
        <begin position="423"/>
        <end position="432"/>
    </location>
</feature>
<evidence type="ECO:0000256" key="14">
    <source>
        <dbReference type="SAM" id="MobiDB-lite"/>
    </source>
</evidence>
<keyword evidence="4" id="KW-0813">Transport</keyword>
<keyword evidence="7" id="KW-1005">Bacterial flagellum biogenesis</keyword>
<keyword evidence="5" id="KW-1003">Cell membrane</keyword>
<keyword evidence="10" id="KW-0472">Membrane</keyword>
<dbReference type="SUPFAM" id="SSF52540">
    <property type="entry name" value="P-loop containing nucleoside triphosphate hydrolases"/>
    <property type="match status" value="1"/>
</dbReference>
<name>F4LKX3_TREBD</name>
<evidence type="ECO:0000256" key="6">
    <source>
        <dbReference type="ARBA" id="ARBA00022741"/>
    </source>
</evidence>